<dbReference type="KEGG" id="acp:A2cp1_2137"/>
<protein>
    <submittedName>
        <fullName evidence="1">Uncharacterized protein</fullName>
    </submittedName>
</protein>
<accession>B8J971</accession>
<dbReference type="EMBL" id="CP001359">
    <property type="protein sequence ID" value="ACL65477.1"/>
    <property type="molecule type" value="Genomic_DNA"/>
</dbReference>
<name>B8J971_ANAD2</name>
<sequence>MSTNMIANARPVFAAAETHASRPVLAQLVRKLARWADHARHYDLTWTPCDPKIVDLTGGIRPPVNTAPAGLTEVVIGTFIVPPAQAPLAALAIRVYATVTLPATGAVVRLRSGSGNVTDLEFNADSVPGGTGWVSGSLPIGMPEFDTVTVSLIPRLGCGITIHSLSGWWDPSTWTSARYADVPSAIQPMSSAAFAPGEPLSPDALSAMTLNCNLLSARAPRPVVNKSYTPWYVAGGINDQVVARYRIWVSPGTAMLTVKTLVKHVGAAATVVAELYTAGETFLALEAQASPSAYGWLTYTLPINHSARLGGFEVELRIRVYQPPGDNGFFLASVSCWEQYPSHVEMGMPAGETYGDAFNPPALPGPIVSRNVIRAQDLLQCWQGILWAYRYRRRQTVCDCLHTGIGPGGWAAPDADYLGPDVYTGPLTPRGDDLAVAGLRMVRRLPTGDGAYDPVTSSRQWAFERMVEFAAITRFQPYAVTNPPQDWRMGTVGFVHWAGVSWFARPEKDAPSVRFESQLVSYPTNLPERYEEQEEMPVRHQLESASTYQGSPIGVLDLGCSFAGRFAR</sequence>
<dbReference type="Proteomes" id="UP000007089">
    <property type="component" value="Chromosome"/>
</dbReference>
<dbReference type="AlphaFoldDB" id="B8J971"/>
<keyword evidence="2" id="KW-1185">Reference proteome</keyword>
<organism evidence="1 2">
    <name type="scientific">Anaeromyxobacter dehalogenans (strain ATCC BAA-258 / DSM 21875 / 2CP-1)</name>
    <dbReference type="NCBI Taxonomy" id="455488"/>
    <lineage>
        <taxon>Bacteria</taxon>
        <taxon>Pseudomonadati</taxon>
        <taxon>Myxococcota</taxon>
        <taxon>Myxococcia</taxon>
        <taxon>Myxococcales</taxon>
        <taxon>Cystobacterineae</taxon>
        <taxon>Anaeromyxobacteraceae</taxon>
        <taxon>Anaeromyxobacter</taxon>
    </lineage>
</organism>
<gene>
    <name evidence="1" type="ordered locus">A2cp1_2137</name>
</gene>
<reference evidence="1" key="1">
    <citation type="submission" date="2009-01" db="EMBL/GenBank/DDBJ databases">
        <title>Complete sequence of Anaeromyxobacter dehalogenans 2CP-1.</title>
        <authorList>
            <consortium name="US DOE Joint Genome Institute"/>
            <person name="Lucas S."/>
            <person name="Copeland A."/>
            <person name="Lapidus A."/>
            <person name="Glavina del Rio T."/>
            <person name="Dalin E."/>
            <person name="Tice H."/>
            <person name="Bruce D."/>
            <person name="Goodwin L."/>
            <person name="Pitluck S."/>
            <person name="Saunders E."/>
            <person name="Brettin T."/>
            <person name="Detter J.C."/>
            <person name="Han C."/>
            <person name="Larimer F."/>
            <person name="Land M."/>
            <person name="Hauser L."/>
            <person name="Kyrpides N."/>
            <person name="Ovchinnikova G."/>
            <person name="Beliaev A.S."/>
            <person name="Richardson P."/>
        </authorList>
    </citation>
    <scope>NUCLEOTIDE SEQUENCE</scope>
    <source>
        <strain evidence="1">2CP-1</strain>
    </source>
</reference>
<proteinExistence type="predicted"/>
<evidence type="ECO:0000313" key="2">
    <source>
        <dbReference type="Proteomes" id="UP000007089"/>
    </source>
</evidence>
<evidence type="ECO:0000313" key="1">
    <source>
        <dbReference type="EMBL" id="ACL65477.1"/>
    </source>
</evidence>
<dbReference type="HOGENOM" id="CLU_479547_0_0_7"/>